<accession>A0A9W7CAR4</accession>
<dbReference type="EMBL" id="BRXW01000042">
    <property type="protein sequence ID" value="GMI02295.1"/>
    <property type="molecule type" value="Genomic_DNA"/>
</dbReference>
<dbReference type="InterPro" id="IPR012337">
    <property type="entry name" value="RNaseH-like_sf"/>
</dbReference>
<dbReference type="GO" id="GO:0015074">
    <property type="term" value="P:DNA integration"/>
    <property type="evidence" value="ECO:0007669"/>
    <property type="project" value="InterPro"/>
</dbReference>
<dbReference type="GO" id="GO:0003676">
    <property type="term" value="F:nucleic acid binding"/>
    <property type="evidence" value="ECO:0007669"/>
    <property type="project" value="InterPro"/>
</dbReference>
<dbReference type="PANTHER" id="PTHR46585:SF1">
    <property type="entry name" value="CHROMO DOMAIN-CONTAINING PROTEIN"/>
    <property type="match status" value="1"/>
</dbReference>
<dbReference type="Gene3D" id="3.30.420.10">
    <property type="entry name" value="Ribonuclease H-like superfamily/Ribonuclease H"/>
    <property type="match status" value="1"/>
</dbReference>
<dbReference type="Proteomes" id="UP001165122">
    <property type="component" value="Unassembled WGS sequence"/>
</dbReference>
<evidence type="ECO:0000313" key="3">
    <source>
        <dbReference type="EMBL" id="GMI02295.1"/>
    </source>
</evidence>
<reference evidence="4" key="1">
    <citation type="journal article" date="2023" name="Commun. Biol.">
        <title>Genome analysis of Parmales, the sister group of diatoms, reveals the evolutionary specialization of diatoms from phago-mixotrophs to photoautotrophs.</title>
        <authorList>
            <person name="Ban H."/>
            <person name="Sato S."/>
            <person name="Yoshikawa S."/>
            <person name="Yamada K."/>
            <person name="Nakamura Y."/>
            <person name="Ichinomiya M."/>
            <person name="Sato N."/>
            <person name="Blanc-Mathieu R."/>
            <person name="Endo H."/>
            <person name="Kuwata A."/>
            <person name="Ogata H."/>
        </authorList>
    </citation>
    <scope>NUCLEOTIDE SEQUENCE [LARGE SCALE GENOMIC DNA]</scope>
    <source>
        <strain evidence="4">NIES 3700</strain>
    </source>
</reference>
<dbReference type="PANTHER" id="PTHR46585">
    <property type="entry name" value="INTEGRASE CORE DOMAIN CONTAINING PROTEIN"/>
    <property type="match status" value="1"/>
</dbReference>
<protein>
    <recommendedName>
        <fullName evidence="2">Integrase catalytic domain-containing protein</fullName>
    </recommendedName>
</protein>
<gene>
    <name evidence="3" type="ORF">TrLO_g7401</name>
</gene>
<dbReference type="OrthoDB" id="6410983at2759"/>
<dbReference type="SUPFAM" id="SSF53098">
    <property type="entry name" value="Ribonuclease H-like"/>
    <property type="match status" value="1"/>
</dbReference>
<sequence>MNERQLGKIKWTARSLSRFTGFDKKTLKFGDRQIVLEGKAGETIKKEYEDLPPNIARDTFYNYLNKRYVGISRRKVEEFLKLQPDYQKSTRRIKKSLARSVVLNEPFERCLIDLISSKTISKEGDKYPFTLTCIDGFSKFVYAEPLKNKQGATVEKAFQRILSRVPKKWKQCQSDNGSEFLQFPNEFPDIKFIFSSPHMPQSNGIIERVHGFLKKYTYWGQEKKKIDYPKQLQKVIDLYNDRKHSITKLSPNEVHRTDLSEVMIQVVKNRIQNMANKLTPNNFKFKAIEKGDYVRLVMLKKSEIDKVYQNWSDEVYEVAEARKNDTYKLKDIGGKDDGKVKPYVFQRDYLQLIPKETGDKYREDVKNETKKQQEERDRIEAEAEKKRQEVANKRKERETFNLGFEQWQNFFKKNKNFEFEYSEGNKMEVLEVFQVESKVKKKNKNKKVLVKEIWIAFKEVGSKVKSRQDDDAFDERLTNGFVQNTLKLANYTVDVTK</sequence>
<dbReference type="AlphaFoldDB" id="A0A9W7CAR4"/>
<dbReference type="PROSITE" id="PS50994">
    <property type="entry name" value="INTEGRASE"/>
    <property type="match status" value="1"/>
</dbReference>
<feature type="region of interest" description="Disordered" evidence="1">
    <location>
        <begin position="361"/>
        <end position="391"/>
    </location>
</feature>
<name>A0A9W7CAR4_9STRA</name>
<keyword evidence="4" id="KW-1185">Reference proteome</keyword>
<feature type="domain" description="Integrase catalytic" evidence="2">
    <location>
        <begin position="102"/>
        <end position="259"/>
    </location>
</feature>
<evidence type="ECO:0000256" key="1">
    <source>
        <dbReference type="SAM" id="MobiDB-lite"/>
    </source>
</evidence>
<comment type="caution">
    <text evidence="3">The sequence shown here is derived from an EMBL/GenBank/DDBJ whole genome shotgun (WGS) entry which is preliminary data.</text>
</comment>
<evidence type="ECO:0000259" key="2">
    <source>
        <dbReference type="PROSITE" id="PS50994"/>
    </source>
</evidence>
<organism evidence="3 4">
    <name type="scientific">Triparma laevis f. longispina</name>
    <dbReference type="NCBI Taxonomy" id="1714387"/>
    <lineage>
        <taxon>Eukaryota</taxon>
        <taxon>Sar</taxon>
        <taxon>Stramenopiles</taxon>
        <taxon>Ochrophyta</taxon>
        <taxon>Bolidophyceae</taxon>
        <taxon>Parmales</taxon>
        <taxon>Triparmaceae</taxon>
        <taxon>Triparma</taxon>
    </lineage>
</organism>
<proteinExistence type="predicted"/>
<dbReference type="InterPro" id="IPR036397">
    <property type="entry name" value="RNaseH_sf"/>
</dbReference>
<evidence type="ECO:0000313" key="4">
    <source>
        <dbReference type="Proteomes" id="UP001165122"/>
    </source>
</evidence>
<dbReference type="InterPro" id="IPR001584">
    <property type="entry name" value="Integrase_cat-core"/>
</dbReference>